<comment type="subcellular location">
    <subcellularLocation>
        <location evidence="1">Cell outer membrane</location>
        <topology evidence="1">Multi-pass membrane protein</topology>
    </subcellularLocation>
</comment>
<dbReference type="InterPro" id="IPR039426">
    <property type="entry name" value="TonB-dep_rcpt-like"/>
</dbReference>
<keyword evidence="1" id="KW-0812">Transmembrane</keyword>
<dbReference type="EMBL" id="FOOT01000004">
    <property type="protein sequence ID" value="SFG90719.1"/>
    <property type="molecule type" value="Genomic_DNA"/>
</dbReference>
<sequence length="203" mass="22323">MKKDLLVLLLVGSFYSCTNKQIASTSNQSEQSQNRETEKSLISVVNREISEANINDQAILILNGLEIDREELKLLNQLKPEDFIDITAVNKNAATKIYGEKGSNGAVIITPFTDELLGIKYYSGLNNELVVNTINELNSQGLINKNPILVVNGVPLRGEDIGNTINSLAQEDISKISLLKKQTAYSIYGIRAMNGVILIDAKK</sequence>
<evidence type="ECO:0000256" key="1">
    <source>
        <dbReference type="PROSITE-ProRule" id="PRU01360"/>
    </source>
</evidence>
<dbReference type="InterPro" id="IPR037066">
    <property type="entry name" value="Plug_dom_sf"/>
</dbReference>
<dbReference type="PROSITE" id="PS52016">
    <property type="entry name" value="TONB_DEPENDENT_REC_3"/>
    <property type="match status" value="1"/>
</dbReference>
<keyword evidence="3" id="KW-1185">Reference proteome</keyword>
<dbReference type="PROSITE" id="PS51257">
    <property type="entry name" value="PROKAR_LIPOPROTEIN"/>
    <property type="match status" value="1"/>
</dbReference>
<evidence type="ECO:0000313" key="3">
    <source>
        <dbReference type="Proteomes" id="UP000198724"/>
    </source>
</evidence>
<protein>
    <submittedName>
        <fullName evidence="2">TonB-dependent outer membrane receptor, SusC/RagA subfamily, signature region</fullName>
    </submittedName>
</protein>
<evidence type="ECO:0000313" key="2">
    <source>
        <dbReference type="EMBL" id="SFG90719.1"/>
    </source>
</evidence>
<dbReference type="OrthoDB" id="893691at2"/>
<comment type="similarity">
    <text evidence="1">Belongs to the TonB-dependent receptor family.</text>
</comment>
<dbReference type="Gene3D" id="2.170.130.10">
    <property type="entry name" value="TonB-dependent receptor, plug domain"/>
    <property type="match status" value="1"/>
</dbReference>
<keyword evidence="1" id="KW-0472">Membrane</keyword>
<proteinExistence type="inferred from homology"/>
<keyword evidence="1" id="KW-0813">Transport</keyword>
<dbReference type="Proteomes" id="UP000198724">
    <property type="component" value="Unassembled WGS sequence"/>
</dbReference>
<reference evidence="3" key="1">
    <citation type="submission" date="2016-10" db="EMBL/GenBank/DDBJ databases">
        <authorList>
            <person name="Varghese N."/>
            <person name="Submissions S."/>
        </authorList>
    </citation>
    <scope>NUCLEOTIDE SEQUENCE [LARGE SCALE GENOMIC DNA]</scope>
    <source>
        <strain evidence="3">LP51</strain>
    </source>
</reference>
<keyword evidence="1" id="KW-1134">Transmembrane beta strand</keyword>
<dbReference type="GO" id="GO:0009279">
    <property type="term" value="C:cell outer membrane"/>
    <property type="evidence" value="ECO:0007669"/>
    <property type="project" value="UniProtKB-SubCell"/>
</dbReference>
<gene>
    <name evidence="2" type="ORF">SAMN05421739_104270</name>
</gene>
<organism evidence="2 3">
    <name type="scientific">Pontibacter chinhatensis</name>
    <dbReference type="NCBI Taxonomy" id="1436961"/>
    <lineage>
        <taxon>Bacteria</taxon>
        <taxon>Pseudomonadati</taxon>
        <taxon>Bacteroidota</taxon>
        <taxon>Cytophagia</taxon>
        <taxon>Cytophagales</taxon>
        <taxon>Hymenobacteraceae</taxon>
        <taxon>Pontibacter</taxon>
    </lineage>
</organism>
<keyword evidence="1" id="KW-0998">Cell outer membrane</keyword>
<accession>A0A1I2VQK6</accession>
<dbReference type="AlphaFoldDB" id="A0A1I2VQK6"/>
<dbReference type="SUPFAM" id="SSF56935">
    <property type="entry name" value="Porins"/>
    <property type="match status" value="1"/>
</dbReference>
<dbReference type="RefSeq" id="WP_092102242.1">
    <property type="nucleotide sequence ID" value="NZ_FOOT01000004.1"/>
</dbReference>
<keyword evidence="2" id="KW-0675">Receptor</keyword>
<dbReference type="STRING" id="1436961.SAMN05421739_104270"/>
<name>A0A1I2VQK6_9BACT</name>